<dbReference type="PANTHER" id="PTHR42920">
    <property type="entry name" value="OS03G0707200 PROTEIN-RELATED"/>
    <property type="match status" value="1"/>
</dbReference>
<evidence type="ECO:0000256" key="2">
    <source>
        <dbReference type="ARBA" id="ARBA00007362"/>
    </source>
</evidence>
<dbReference type="InterPro" id="IPR051258">
    <property type="entry name" value="Diverse_Substrate_Transporter"/>
</dbReference>
<feature type="transmembrane region" description="Helical" evidence="7">
    <location>
        <begin position="7"/>
        <end position="27"/>
    </location>
</feature>
<feature type="transmembrane region" description="Helical" evidence="7">
    <location>
        <begin position="147"/>
        <end position="164"/>
    </location>
</feature>
<keyword evidence="5 7" id="KW-1133">Transmembrane helix</keyword>
<evidence type="ECO:0000256" key="4">
    <source>
        <dbReference type="ARBA" id="ARBA00022692"/>
    </source>
</evidence>
<sequence length="300" mass="32902">MSIQGKANLLMVIVTMFWGLSYTFMVMGLETLAVYNVVALRCIIAFVVAGIIFYKRMIKVDVKTFKYAAIQGLLLFIVFALSLFGLESTSASNAGFILSLTVVLVPIFSSFIEKKLPSRAVSFAIVCTMIGITVLTAHGSFTFQKGDILVAIAALCYSIYLLLNSSFTRNVESISYGIYQLGFAGLYALVLTFLFETPTLPNTSSSWIAIIGLGVICSAFCFVGQTVAQQYTSATHTGLIFSLEPIFAAMFAMMFIGEGLTLKLIIGGSFILIGNLFAQLEHLHVLRFLRKHQHEKAIHE</sequence>
<comment type="similarity">
    <text evidence="2">Belongs to the EamA transporter family.</text>
</comment>
<name>A0AAX3X3Y2_9BACI</name>
<feature type="transmembrane region" description="Helical" evidence="7">
    <location>
        <begin position="176"/>
        <end position="195"/>
    </location>
</feature>
<feature type="domain" description="EamA" evidence="8">
    <location>
        <begin position="145"/>
        <end position="276"/>
    </location>
</feature>
<dbReference type="AlphaFoldDB" id="A0AAX3X3Y2"/>
<dbReference type="InterPro" id="IPR000620">
    <property type="entry name" value="EamA_dom"/>
</dbReference>
<evidence type="ECO:0000256" key="7">
    <source>
        <dbReference type="SAM" id="Phobius"/>
    </source>
</evidence>
<feature type="transmembrane region" description="Helical" evidence="7">
    <location>
        <begin position="207"/>
        <end position="227"/>
    </location>
</feature>
<dbReference type="GO" id="GO:0005886">
    <property type="term" value="C:plasma membrane"/>
    <property type="evidence" value="ECO:0007669"/>
    <property type="project" value="UniProtKB-SubCell"/>
</dbReference>
<reference evidence="9" key="1">
    <citation type="submission" date="2023-05" db="EMBL/GenBank/DDBJ databases">
        <title>Comparative genomics of Bacillaceae isolates and their secondary metabolite potential.</title>
        <authorList>
            <person name="Song L."/>
            <person name="Nielsen L.J."/>
            <person name="Mohite O."/>
            <person name="Xu X."/>
            <person name="Weber T."/>
            <person name="Kovacs A.T."/>
        </authorList>
    </citation>
    <scope>NUCLEOTIDE SEQUENCE</scope>
    <source>
        <strain evidence="9">LY1</strain>
    </source>
</reference>
<dbReference type="EMBL" id="CP126101">
    <property type="protein sequence ID" value="WHY53455.1"/>
    <property type="molecule type" value="Genomic_DNA"/>
</dbReference>
<evidence type="ECO:0000256" key="3">
    <source>
        <dbReference type="ARBA" id="ARBA00022475"/>
    </source>
</evidence>
<protein>
    <submittedName>
        <fullName evidence="9">DMT family transporter</fullName>
    </submittedName>
</protein>
<dbReference type="Proteomes" id="UP001178322">
    <property type="component" value="Chromosome"/>
</dbReference>
<feature type="transmembrane region" description="Helical" evidence="7">
    <location>
        <begin position="65"/>
        <end position="84"/>
    </location>
</feature>
<dbReference type="SUPFAM" id="SSF103481">
    <property type="entry name" value="Multidrug resistance efflux transporter EmrE"/>
    <property type="match status" value="2"/>
</dbReference>
<dbReference type="InterPro" id="IPR037185">
    <property type="entry name" value="EmrE-like"/>
</dbReference>
<evidence type="ECO:0000256" key="1">
    <source>
        <dbReference type="ARBA" id="ARBA00004651"/>
    </source>
</evidence>
<feature type="transmembrane region" description="Helical" evidence="7">
    <location>
        <begin position="120"/>
        <end position="141"/>
    </location>
</feature>
<feature type="transmembrane region" description="Helical" evidence="7">
    <location>
        <begin position="239"/>
        <end position="256"/>
    </location>
</feature>
<accession>A0AAX3X3Y2</accession>
<proteinExistence type="inferred from homology"/>
<feature type="transmembrane region" description="Helical" evidence="7">
    <location>
        <begin position="33"/>
        <end position="53"/>
    </location>
</feature>
<evidence type="ECO:0000256" key="6">
    <source>
        <dbReference type="ARBA" id="ARBA00023136"/>
    </source>
</evidence>
<comment type="subcellular location">
    <subcellularLocation>
        <location evidence="1">Cell membrane</location>
        <topology evidence="1">Multi-pass membrane protein</topology>
    </subcellularLocation>
</comment>
<organism evidence="9 10">
    <name type="scientific">Lysinibacillus pakistanensis</name>
    <dbReference type="NCBI Taxonomy" id="759811"/>
    <lineage>
        <taxon>Bacteria</taxon>
        <taxon>Bacillati</taxon>
        <taxon>Bacillota</taxon>
        <taxon>Bacilli</taxon>
        <taxon>Bacillales</taxon>
        <taxon>Bacillaceae</taxon>
        <taxon>Lysinibacillus</taxon>
    </lineage>
</organism>
<keyword evidence="4 7" id="KW-0812">Transmembrane</keyword>
<dbReference type="Pfam" id="PF00892">
    <property type="entry name" value="EamA"/>
    <property type="match status" value="2"/>
</dbReference>
<dbReference type="RefSeq" id="WP_054772205.1">
    <property type="nucleotide sequence ID" value="NZ_CP126101.1"/>
</dbReference>
<dbReference type="PANTHER" id="PTHR42920:SF5">
    <property type="entry name" value="EAMA DOMAIN-CONTAINING PROTEIN"/>
    <property type="match status" value="1"/>
</dbReference>
<feature type="transmembrane region" description="Helical" evidence="7">
    <location>
        <begin position="90"/>
        <end position="108"/>
    </location>
</feature>
<evidence type="ECO:0000313" key="9">
    <source>
        <dbReference type="EMBL" id="WHY53455.1"/>
    </source>
</evidence>
<feature type="transmembrane region" description="Helical" evidence="7">
    <location>
        <begin position="262"/>
        <end position="280"/>
    </location>
</feature>
<gene>
    <name evidence="9" type="ORF">QNH24_09555</name>
</gene>
<evidence type="ECO:0000313" key="10">
    <source>
        <dbReference type="Proteomes" id="UP001178322"/>
    </source>
</evidence>
<feature type="domain" description="EamA" evidence="8">
    <location>
        <begin position="7"/>
        <end position="136"/>
    </location>
</feature>
<evidence type="ECO:0000256" key="5">
    <source>
        <dbReference type="ARBA" id="ARBA00022989"/>
    </source>
</evidence>
<keyword evidence="6 7" id="KW-0472">Membrane</keyword>
<evidence type="ECO:0000259" key="8">
    <source>
        <dbReference type="Pfam" id="PF00892"/>
    </source>
</evidence>
<keyword evidence="3" id="KW-1003">Cell membrane</keyword>